<evidence type="ECO:0000256" key="1">
    <source>
        <dbReference type="ARBA" id="ARBA00023015"/>
    </source>
</evidence>
<feature type="region of interest" description="Disordered" evidence="3">
    <location>
        <begin position="1"/>
        <end position="32"/>
    </location>
</feature>
<dbReference type="GO" id="GO:0017025">
    <property type="term" value="F:TBP-class protein binding"/>
    <property type="evidence" value="ECO:0007669"/>
    <property type="project" value="InterPro"/>
</dbReference>
<dbReference type="InterPro" id="IPR036915">
    <property type="entry name" value="Cyclin-like_sf"/>
</dbReference>
<dbReference type="CDD" id="cd00043">
    <property type="entry name" value="CYCLIN_SF"/>
    <property type="match status" value="1"/>
</dbReference>
<keyword evidence="2" id="KW-0804">Transcription</keyword>
<feature type="domain" description="Transcription factor TFIIB cyclin-like" evidence="4">
    <location>
        <begin position="141"/>
        <end position="220"/>
    </location>
</feature>
<dbReference type="GO" id="GO:0070897">
    <property type="term" value="P:transcription preinitiation complex assembly"/>
    <property type="evidence" value="ECO:0007669"/>
    <property type="project" value="InterPro"/>
</dbReference>
<keyword evidence="6" id="KW-1185">Reference proteome</keyword>
<accession>A0A1H8WUY0</accession>
<evidence type="ECO:0000313" key="6">
    <source>
        <dbReference type="Proteomes" id="UP000199126"/>
    </source>
</evidence>
<dbReference type="PRINTS" id="PR00685">
    <property type="entry name" value="TIFACTORIIB"/>
</dbReference>
<dbReference type="PANTHER" id="PTHR11618:SF13">
    <property type="entry name" value="TRANSCRIPTION INITIATION FACTOR IIB"/>
    <property type="match status" value="1"/>
</dbReference>
<keyword evidence="5" id="KW-0396">Initiation factor</keyword>
<dbReference type="AlphaFoldDB" id="A0A1H8WUY0"/>
<dbReference type="SUPFAM" id="SSF47954">
    <property type="entry name" value="Cyclin-like"/>
    <property type="match status" value="1"/>
</dbReference>
<dbReference type="GO" id="GO:0097550">
    <property type="term" value="C:transcription preinitiation complex"/>
    <property type="evidence" value="ECO:0007669"/>
    <property type="project" value="TreeGrafter"/>
</dbReference>
<reference evidence="6" key="1">
    <citation type="submission" date="2016-10" db="EMBL/GenBank/DDBJ databases">
        <authorList>
            <person name="Varghese N."/>
            <person name="Submissions S."/>
        </authorList>
    </citation>
    <scope>NUCLEOTIDE SEQUENCE [LARGE SCALE GENOMIC DNA]</scope>
    <source>
        <strain evidence="6">CGMCC 1.10121</strain>
    </source>
</reference>
<evidence type="ECO:0000313" key="5">
    <source>
        <dbReference type="EMBL" id="SEP31456.1"/>
    </source>
</evidence>
<dbReference type="Gene3D" id="1.10.472.170">
    <property type="match status" value="1"/>
</dbReference>
<dbReference type="Pfam" id="PF00382">
    <property type="entry name" value="TFIIB"/>
    <property type="match status" value="1"/>
</dbReference>
<evidence type="ECO:0000256" key="3">
    <source>
        <dbReference type="SAM" id="MobiDB-lite"/>
    </source>
</evidence>
<evidence type="ECO:0000259" key="4">
    <source>
        <dbReference type="Pfam" id="PF00382"/>
    </source>
</evidence>
<dbReference type="GO" id="GO:0003743">
    <property type="term" value="F:translation initiation factor activity"/>
    <property type="evidence" value="ECO:0007669"/>
    <property type="project" value="UniProtKB-KW"/>
</dbReference>
<dbReference type="InterPro" id="IPR013150">
    <property type="entry name" value="TFIIB_cyclin"/>
</dbReference>
<dbReference type="InterPro" id="IPR000812">
    <property type="entry name" value="TFIIB"/>
</dbReference>
<dbReference type="Proteomes" id="UP000199126">
    <property type="component" value="Unassembled WGS sequence"/>
</dbReference>
<dbReference type="PANTHER" id="PTHR11618">
    <property type="entry name" value="TRANSCRIPTION INITIATION FACTOR IIB-RELATED"/>
    <property type="match status" value="1"/>
</dbReference>
<keyword evidence="1" id="KW-0805">Transcription regulation</keyword>
<dbReference type="Gene3D" id="1.10.472.10">
    <property type="entry name" value="Cyclin-like"/>
    <property type="match status" value="1"/>
</dbReference>
<name>A0A1H8WUY0_9EURY</name>
<feature type="compositionally biased region" description="Basic and acidic residues" evidence="3">
    <location>
        <begin position="10"/>
        <end position="31"/>
    </location>
</feature>
<evidence type="ECO:0000256" key="2">
    <source>
        <dbReference type="ARBA" id="ARBA00023163"/>
    </source>
</evidence>
<protein>
    <submittedName>
        <fullName evidence="5">Transcription initiation factor TFIIB</fullName>
    </submittedName>
</protein>
<dbReference type="EMBL" id="FODV01000045">
    <property type="protein sequence ID" value="SEP31456.1"/>
    <property type="molecule type" value="Genomic_DNA"/>
</dbReference>
<keyword evidence="5" id="KW-0648">Protein biosynthesis</keyword>
<organism evidence="5 6">
    <name type="scientific">Halogranum amylolyticum</name>
    <dbReference type="NCBI Taxonomy" id="660520"/>
    <lineage>
        <taxon>Archaea</taxon>
        <taxon>Methanobacteriati</taxon>
        <taxon>Methanobacteriota</taxon>
        <taxon>Stenosarchaea group</taxon>
        <taxon>Halobacteria</taxon>
        <taxon>Halobacteriales</taxon>
        <taxon>Haloferacaceae</taxon>
    </lineage>
</organism>
<gene>
    <name evidence="5" type="ORF">SAMN04487948_14510</name>
</gene>
<sequence>MSSKIVLRYEPSDEQHAEHNKTQTVSDEREPASASTCIECDGRVVTDGHESFCRNCGLVVTAEHVDHQPTRSVHGPRSASGPEEWSCEPVTNMRIDKGLHTTFFLGSDGHGRTLTSKQRSKYGRLKQRHKRFQVESDRAIRLNEGYRDIESIGGNLGLPRHVVGTAGRYLKQAAEERLPGGHMSWEALAGGAVLIAANEAGFPRSISDVVQYAKASHERVSAAARKLRCDLGLDVAPVRVGVVDDVLAALDDVLNVQTCLKLRRIAERLLEMADTKRVGSGTTRLTMAAAAVYAADRLTDGKALTQAQVAAAGSTVVDTTKNRIAAYSQELHDVFVAQLGSDDPMQLLERGRNQVH</sequence>
<proteinExistence type="predicted"/>